<dbReference type="AlphaFoldDB" id="A0AAW8R545"/>
<dbReference type="EMBL" id="JAVRIE010000005">
    <property type="protein sequence ID" value="MDT0583559.1"/>
    <property type="molecule type" value="Genomic_DNA"/>
</dbReference>
<gene>
    <name evidence="1" type="ORF">RM544_13500</name>
</gene>
<proteinExistence type="predicted"/>
<organism evidence="1 2">
    <name type="scientific">Brumicola blandensis</name>
    <dbReference type="NCBI Taxonomy" id="3075611"/>
    <lineage>
        <taxon>Bacteria</taxon>
        <taxon>Pseudomonadati</taxon>
        <taxon>Pseudomonadota</taxon>
        <taxon>Gammaproteobacteria</taxon>
        <taxon>Alteromonadales</taxon>
        <taxon>Alteromonadaceae</taxon>
        <taxon>Brumicola</taxon>
    </lineage>
</organism>
<keyword evidence="2" id="KW-1185">Reference proteome</keyword>
<dbReference type="Gene3D" id="1.20.120.450">
    <property type="entry name" value="dinb family like domain"/>
    <property type="match status" value="1"/>
</dbReference>
<comment type="caution">
    <text evidence="1">The sequence shown here is derived from an EMBL/GenBank/DDBJ whole genome shotgun (WGS) entry which is preliminary data.</text>
</comment>
<evidence type="ECO:0000313" key="1">
    <source>
        <dbReference type="EMBL" id="MDT0583559.1"/>
    </source>
</evidence>
<protein>
    <submittedName>
        <fullName evidence="1">DinB family protein</fullName>
    </submittedName>
</protein>
<sequence>MSNSYVDVVEQAISLLDDISLTDYQASLKPHFSSSIGAHIRHIVDHFLAIVDAADSGEINYNKRNRHGEVEQFPQKAIARLEEISTWLADTCSHTLLNRKVKVTTEIDISHTKSTTCESTLERELVFVASHAIHHYALIRIIRNMQGKELPEFFGYAPATITHLNQSA</sequence>
<accession>A0AAW8R545</accession>
<reference evidence="1 2" key="1">
    <citation type="submission" date="2023-09" db="EMBL/GenBank/DDBJ databases">
        <authorList>
            <person name="Rey-Velasco X."/>
        </authorList>
    </citation>
    <scope>NUCLEOTIDE SEQUENCE [LARGE SCALE GENOMIC DNA]</scope>
    <source>
        <strain evidence="1 2">W409</strain>
    </source>
</reference>
<evidence type="ECO:0000313" key="2">
    <source>
        <dbReference type="Proteomes" id="UP001249020"/>
    </source>
</evidence>
<name>A0AAW8R545_9ALTE</name>
<dbReference type="Proteomes" id="UP001249020">
    <property type="component" value="Unassembled WGS sequence"/>
</dbReference>
<dbReference type="InterPro" id="IPR034660">
    <property type="entry name" value="DinB/YfiT-like"/>
</dbReference>
<dbReference type="RefSeq" id="WP_311362326.1">
    <property type="nucleotide sequence ID" value="NZ_JAVRIE010000005.1"/>
</dbReference>
<dbReference type="PANTHER" id="PTHR39473">
    <property type="match status" value="1"/>
</dbReference>
<dbReference type="PANTHER" id="PTHR39473:SF1">
    <property type="entry name" value="DINB-LIKE DOMAIN-CONTAINING PROTEIN"/>
    <property type="match status" value="1"/>
</dbReference>
<dbReference type="SUPFAM" id="SSF109854">
    <property type="entry name" value="DinB/YfiT-like putative metalloenzymes"/>
    <property type="match status" value="1"/>
</dbReference>